<evidence type="ECO:0000256" key="2">
    <source>
        <dbReference type="ARBA" id="ARBA00009431"/>
    </source>
</evidence>
<dbReference type="Proteomes" id="UP000015453">
    <property type="component" value="Unassembled WGS sequence"/>
</dbReference>
<sequence length="408" mass="45705">ILLSMLVLSAAAARGRTPAEEQAADLVIGLPGQPPVSFKHYAGYVTVNPIHGRALFYWFFEASRTPQRKPLVLWLNGGPGCSSIGYGEAEELGPFFPQPDIPSLKLNSHSWNNVANLLFLESPIGVGFSYSNTSSDYNLLGDKSTADDTYRFLVGWFERFPQFKSHEFYIAGESYAGHYVPQLADVIVTNNERAPKNEFINLKGILVGNGVLDDETDNIGLIEYAWDHAVISDELRDEIKRACDFSKSDTTPECNLAVDEYYEVYDIIDMYSLYTPTCTNANFSLARLTRPGIKPTSSRFITNPNGRRRLAGGYDPCGGYDTEVYFNRADVQHALHVTRLGLSWTHCGDISWNDEAFSVLPLLRKLISAGQRIWIYSGDTDGRVPATSTRLSLRKLGLKTRRKWAPWY</sequence>
<comment type="similarity">
    <text evidence="2 9">Belongs to the peptidase S10 family.</text>
</comment>
<accession>S8E529</accession>
<dbReference type="AlphaFoldDB" id="S8E529"/>
<comment type="subcellular location">
    <subcellularLocation>
        <location evidence="1">Secreted</location>
    </subcellularLocation>
</comment>
<feature type="signal peptide" evidence="10">
    <location>
        <begin position="1"/>
        <end position="15"/>
    </location>
</feature>
<name>S8E529_9LAMI</name>
<dbReference type="InterPro" id="IPR018202">
    <property type="entry name" value="Ser_caboxypep_ser_AS"/>
</dbReference>
<dbReference type="Gene3D" id="3.40.50.1820">
    <property type="entry name" value="alpha/beta hydrolase"/>
    <property type="match status" value="1"/>
</dbReference>
<dbReference type="GO" id="GO:0004185">
    <property type="term" value="F:serine-type carboxypeptidase activity"/>
    <property type="evidence" value="ECO:0007669"/>
    <property type="project" value="UniProtKB-UniRule"/>
</dbReference>
<evidence type="ECO:0000256" key="8">
    <source>
        <dbReference type="ARBA" id="ARBA00023180"/>
    </source>
</evidence>
<keyword evidence="3" id="KW-0964">Secreted</keyword>
<feature type="non-terminal residue" evidence="11">
    <location>
        <position position="408"/>
    </location>
</feature>
<feature type="non-terminal residue" evidence="11">
    <location>
        <position position="1"/>
    </location>
</feature>
<dbReference type="SUPFAM" id="SSF53474">
    <property type="entry name" value="alpha/beta-Hydrolases"/>
    <property type="match status" value="1"/>
</dbReference>
<proteinExistence type="inferred from homology"/>
<keyword evidence="10" id="KW-0732">Signal</keyword>
<evidence type="ECO:0000256" key="4">
    <source>
        <dbReference type="ARBA" id="ARBA00022645"/>
    </source>
</evidence>
<dbReference type="OrthoDB" id="443318at2759"/>
<keyword evidence="8" id="KW-0325">Glycoprotein</keyword>
<evidence type="ECO:0000256" key="9">
    <source>
        <dbReference type="RuleBase" id="RU361156"/>
    </source>
</evidence>
<dbReference type="InterPro" id="IPR029058">
    <property type="entry name" value="AB_hydrolase_fold"/>
</dbReference>
<keyword evidence="12" id="KW-1185">Reference proteome</keyword>
<evidence type="ECO:0000256" key="7">
    <source>
        <dbReference type="ARBA" id="ARBA00023157"/>
    </source>
</evidence>
<dbReference type="PRINTS" id="PR00724">
    <property type="entry name" value="CRBOXYPTASEC"/>
</dbReference>
<dbReference type="GO" id="GO:0006508">
    <property type="term" value="P:proteolysis"/>
    <property type="evidence" value="ECO:0007669"/>
    <property type="project" value="UniProtKB-KW"/>
</dbReference>
<dbReference type="PANTHER" id="PTHR11802">
    <property type="entry name" value="SERINE PROTEASE FAMILY S10 SERINE CARBOXYPEPTIDASE"/>
    <property type="match status" value="1"/>
</dbReference>
<keyword evidence="5 9" id="KW-0645">Protease</keyword>
<keyword evidence="7" id="KW-1015">Disulfide bond</keyword>
<dbReference type="FunFam" id="3.40.50.1820:FF:000013">
    <property type="entry name" value="Carboxypeptidase"/>
    <property type="match status" value="1"/>
</dbReference>
<evidence type="ECO:0000313" key="11">
    <source>
        <dbReference type="EMBL" id="EPS67442.1"/>
    </source>
</evidence>
<dbReference type="EC" id="3.4.16.-" evidence="9"/>
<dbReference type="Pfam" id="PF00450">
    <property type="entry name" value="Peptidase_S10"/>
    <property type="match status" value="1"/>
</dbReference>
<feature type="chain" id="PRO_5012655462" description="Carboxypeptidase" evidence="10">
    <location>
        <begin position="16"/>
        <end position="408"/>
    </location>
</feature>
<keyword evidence="6 9" id="KW-0378">Hydrolase</keyword>
<dbReference type="GO" id="GO:0005576">
    <property type="term" value="C:extracellular region"/>
    <property type="evidence" value="ECO:0007669"/>
    <property type="project" value="UniProtKB-SubCell"/>
</dbReference>
<evidence type="ECO:0000256" key="10">
    <source>
        <dbReference type="SAM" id="SignalP"/>
    </source>
</evidence>
<dbReference type="GO" id="GO:0005773">
    <property type="term" value="C:vacuole"/>
    <property type="evidence" value="ECO:0007669"/>
    <property type="project" value="TreeGrafter"/>
</dbReference>
<reference evidence="11 12" key="1">
    <citation type="journal article" date="2013" name="BMC Genomics">
        <title>The miniature genome of a carnivorous plant Genlisea aurea contains a low number of genes and short non-coding sequences.</title>
        <authorList>
            <person name="Leushkin E.V."/>
            <person name="Sutormin R.A."/>
            <person name="Nabieva E.R."/>
            <person name="Penin A.A."/>
            <person name="Kondrashov A.S."/>
            <person name="Logacheva M.D."/>
        </authorList>
    </citation>
    <scope>NUCLEOTIDE SEQUENCE [LARGE SCALE GENOMIC DNA]</scope>
</reference>
<organism evidence="11 12">
    <name type="scientific">Genlisea aurea</name>
    <dbReference type="NCBI Taxonomy" id="192259"/>
    <lineage>
        <taxon>Eukaryota</taxon>
        <taxon>Viridiplantae</taxon>
        <taxon>Streptophyta</taxon>
        <taxon>Embryophyta</taxon>
        <taxon>Tracheophyta</taxon>
        <taxon>Spermatophyta</taxon>
        <taxon>Magnoliopsida</taxon>
        <taxon>eudicotyledons</taxon>
        <taxon>Gunneridae</taxon>
        <taxon>Pentapetalae</taxon>
        <taxon>asterids</taxon>
        <taxon>lamiids</taxon>
        <taxon>Lamiales</taxon>
        <taxon>Lentibulariaceae</taxon>
        <taxon>Genlisea</taxon>
    </lineage>
</organism>
<protein>
    <recommendedName>
        <fullName evidence="9">Carboxypeptidase</fullName>
        <ecNumber evidence="9">3.4.16.-</ecNumber>
    </recommendedName>
</protein>
<dbReference type="PROSITE" id="PS00131">
    <property type="entry name" value="CARBOXYPEPT_SER_SER"/>
    <property type="match status" value="1"/>
</dbReference>
<evidence type="ECO:0000256" key="3">
    <source>
        <dbReference type="ARBA" id="ARBA00022525"/>
    </source>
</evidence>
<evidence type="ECO:0000256" key="1">
    <source>
        <dbReference type="ARBA" id="ARBA00004613"/>
    </source>
</evidence>
<dbReference type="InterPro" id="IPR001563">
    <property type="entry name" value="Peptidase_S10"/>
</dbReference>
<dbReference type="EMBL" id="AUSU01003110">
    <property type="protein sequence ID" value="EPS67442.1"/>
    <property type="molecule type" value="Genomic_DNA"/>
</dbReference>
<evidence type="ECO:0000256" key="6">
    <source>
        <dbReference type="ARBA" id="ARBA00022801"/>
    </source>
</evidence>
<evidence type="ECO:0000256" key="5">
    <source>
        <dbReference type="ARBA" id="ARBA00022670"/>
    </source>
</evidence>
<dbReference type="PANTHER" id="PTHR11802:SF31">
    <property type="entry name" value="SERINE CARBOXYPEPTIDASE-LIKE 34"/>
    <property type="match status" value="1"/>
</dbReference>
<gene>
    <name evidence="11" type="ORF">M569_07330</name>
</gene>
<evidence type="ECO:0000313" key="12">
    <source>
        <dbReference type="Proteomes" id="UP000015453"/>
    </source>
</evidence>
<comment type="caution">
    <text evidence="11">The sequence shown here is derived from an EMBL/GenBank/DDBJ whole genome shotgun (WGS) entry which is preliminary data.</text>
</comment>
<dbReference type="Gene3D" id="3.40.50.11320">
    <property type="match status" value="1"/>
</dbReference>
<dbReference type="Gene3D" id="6.10.250.940">
    <property type="match status" value="1"/>
</dbReference>
<keyword evidence="4 9" id="KW-0121">Carboxypeptidase</keyword>